<keyword evidence="4 7" id="KW-1133">Transmembrane helix</keyword>
<evidence type="ECO:0000313" key="9">
    <source>
        <dbReference type="Proteomes" id="UP000540787"/>
    </source>
</evidence>
<evidence type="ECO:0000256" key="5">
    <source>
        <dbReference type="ARBA" id="ARBA00023136"/>
    </source>
</evidence>
<feature type="transmembrane region" description="Helical" evidence="7">
    <location>
        <begin position="252"/>
        <end position="271"/>
    </location>
</feature>
<sequence length="566" mass="60374">MSKYAPREWAPDEKPMLPGSPSTPAHTTKLRLAYLAVGILVTITGGLGNALVAVNLINLQGVLGAYQTETAWLPAAYVMANASMNLLLVKFRQQFGLRLFTECFLVLYALVTLAHLFVNDLGSAIAVRAAHGMLAAAVSPLGLYYTLQGFKKEWRLKGIAISLGTAQLALPLAYIFSGDLLRIAEWRGLYMFELGLALVSLGAVLLLKLPPGDRIKAFRPTDFVTFALFAPGMALLCMVLTFGRIFWWTEQAWIGVALAVSIFLLAAAMCVEHNRANPLLNLRWLTNRSILRVALSLLLVRIVLSEQSVGAVGFLRAVGLDNNQMQSLFLCVLAATVAGIVVSALTVNVKHLMAPQVIALLLMALGAWMDAHANNQTRAEQMYLSQSLLAFGGTLFIGPSLISMIVTVIGNPGALISFSVLFGLTQNLGGLIGSALVGTFQIMREKFHSSTIVEGLSLLDPLVAGRIQSGAAAAGQLLADPAARTRQSLTSLAASATREANILAYNDVFLMIALIAAVSATWIFLHALWMYYNPSATAPATAPAPNAAPAPAAPVNNIPAPITVTD</sequence>
<feature type="transmembrane region" description="Helical" evidence="7">
    <location>
        <begin position="159"/>
        <end position="177"/>
    </location>
</feature>
<organism evidence="8 9">
    <name type="scientific">Massilia aurea</name>
    <dbReference type="NCBI Taxonomy" id="373040"/>
    <lineage>
        <taxon>Bacteria</taxon>
        <taxon>Pseudomonadati</taxon>
        <taxon>Pseudomonadota</taxon>
        <taxon>Betaproteobacteria</taxon>
        <taxon>Burkholderiales</taxon>
        <taxon>Oxalobacteraceae</taxon>
        <taxon>Telluria group</taxon>
        <taxon>Massilia</taxon>
    </lineage>
</organism>
<dbReference type="RefSeq" id="WP_183555396.1">
    <property type="nucleotide sequence ID" value="NZ_JACHBX010000003.1"/>
</dbReference>
<evidence type="ECO:0000256" key="6">
    <source>
        <dbReference type="SAM" id="MobiDB-lite"/>
    </source>
</evidence>
<name>A0A7W9X1E0_9BURK</name>
<keyword evidence="5 7" id="KW-0472">Membrane</keyword>
<evidence type="ECO:0000256" key="4">
    <source>
        <dbReference type="ARBA" id="ARBA00022989"/>
    </source>
</evidence>
<feature type="transmembrane region" description="Helical" evidence="7">
    <location>
        <begin position="327"/>
        <end position="347"/>
    </location>
</feature>
<feature type="transmembrane region" description="Helical" evidence="7">
    <location>
        <begin position="95"/>
        <end position="118"/>
    </location>
</feature>
<feature type="transmembrane region" description="Helical" evidence="7">
    <location>
        <begin position="415"/>
        <end position="440"/>
    </location>
</feature>
<gene>
    <name evidence="8" type="ORF">HD842_002875</name>
</gene>
<comment type="caution">
    <text evidence="8">The sequence shown here is derived from an EMBL/GenBank/DDBJ whole genome shotgun (WGS) entry which is preliminary data.</text>
</comment>
<keyword evidence="3 7" id="KW-0812">Transmembrane</keyword>
<dbReference type="AlphaFoldDB" id="A0A7W9X1E0"/>
<keyword evidence="2" id="KW-0813">Transport</keyword>
<dbReference type="Gene3D" id="1.20.1250.20">
    <property type="entry name" value="MFS general substrate transporter like domains"/>
    <property type="match status" value="1"/>
</dbReference>
<dbReference type="InterPro" id="IPR011701">
    <property type="entry name" value="MFS"/>
</dbReference>
<feature type="transmembrane region" description="Helical" evidence="7">
    <location>
        <begin position="124"/>
        <end position="147"/>
    </location>
</feature>
<dbReference type="PANTHER" id="PTHR42718">
    <property type="entry name" value="MAJOR FACILITATOR SUPERFAMILY MULTIDRUG TRANSPORTER MFSC"/>
    <property type="match status" value="1"/>
</dbReference>
<evidence type="ECO:0000256" key="2">
    <source>
        <dbReference type="ARBA" id="ARBA00022448"/>
    </source>
</evidence>
<feature type="compositionally biased region" description="Basic and acidic residues" evidence="6">
    <location>
        <begin position="1"/>
        <end position="15"/>
    </location>
</feature>
<dbReference type="GO" id="GO:0016020">
    <property type="term" value="C:membrane"/>
    <property type="evidence" value="ECO:0007669"/>
    <property type="project" value="UniProtKB-SubCell"/>
</dbReference>
<comment type="subcellular location">
    <subcellularLocation>
        <location evidence="1">Membrane</location>
        <topology evidence="1">Multi-pass membrane protein</topology>
    </subcellularLocation>
</comment>
<feature type="transmembrane region" description="Helical" evidence="7">
    <location>
        <begin position="32"/>
        <end position="59"/>
    </location>
</feature>
<accession>A0A7W9X1E0</accession>
<dbReference type="Pfam" id="PF07690">
    <property type="entry name" value="MFS_1"/>
    <property type="match status" value="1"/>
</dbReference>
<feature type="transmembrane region" description="Helical" evidence="7">
    <location>
        <begin position="71"/>
        <end position="88"/>
    </location>
</feature>
<dbReference type="SUPFAM" id="SSF103473">
    <property type="entry name" value="MFS general substrate transporter"/>
    <property type="match status" value="1"/>
</dbReference>
<feature type="transmembrane region" description="Helical" evidence="7">
    <location>
        <begin position="189"/>
        <end position="211"/>
    </location>
</feature>
<reference evidence="8 9" key="1">
    <citation type="submission" date="2020-08" db="EMBL/GenBank/DDBJ databases">
        <title>The Agave Microbiome: Exploring the role of microbial communities in plant adaptations to desert environments.</title>
        <authorList>
            <person name="Partida-Martinez L.P."/>
        </authorList>
    </citation>
    <scope>NUCLEOTIDE SEQUENCE [LARGE SCALE GENOMIC DNA]</scope>
    <source>
        <strain evidence="8 9">AT3.2</strain>
    </source>
</reference>
<dbReference type="PANTHER" id="PTHR42718:SF9">
    <property type="entry name" value="MAJOR FACILITATOR SUPERFAMILY MULTIDRUG TRANSPORTER MFSC"/>
    <property type="match status" value="1"/>
</dbReference>
<evidence type="ECO:0000256" key="1">
    <source>
        <dbReference type="ARBA" id="ARBA00004141"/>
    </source>
</evidence>
<evidence type="ECO:0000256" key="7">
    <source>
        <dbReference type="SAM" id="Phobius"/>
    </source>
</evidence>
<dbReference type="InterPro" id="IPR036259">
    <property type="entry name" value="MFS_trans_sf"/>
</dbReference>
<feature type="transmembrane region" description="Helical" evidence="7">
    <location>
        <begin position="388"/>
        <end position="409"/>
    </location>
</feature>
<protein>
    <submittedName>
        <fullName evidence="8">MFS family permease</fullName>
    </submittedName>
</protein>
<evidence type="ECO:0000256" key="3">
    <source>
        <dbReference type="ARBA" id="ARBA00022692"/>
    </source>
</evidence>
<feature type="transmembrane region" description="Helical" evidence="7">
    <location>
        <begin position="223"/>
        <end position="246"/>
    </location>
</feature>
<feature type="region of interest" description="Disordered" evidence="6">
    <location>
        <begin position="1"/>
        <end position="23"/>
    </location>
</feature>
<keyword evidence="9" id="KW-1185">Reference proteome</keyword>
<dbReference type="GO" id="GO:0022857">
    <property type="term" value="F:transmembrane transporter activity"/>
    <property type="evidence" value="ECO:0007669"/>
    <property type="project" value="InterPro"/>
</dbReference>
<dbReference type="Proteomes" id="UP000540787">
    <property type="component" value="Unassembled WGS sequence"/>
</dbReference>
<feature type="transmembrane region" description="Helical" evidence="7">
    <location>
        <begin position="508"/>
        <end position="532"/>
    </location>
</feature>
<dbReference type="EMBL" id="JACHBX010000003">
    <property type="protein sequence ID" value="MBB6134717.1"/>
    <property type="molecule type" value="Genomic_DNA"/>
</dbReference>
<evidence type="ECO:0000313" key="8">
    <source>
        <dbReference type="EMBL" id="MBB6134717.1"/>
    </source>
</evidence>
<proteinExistence type="predicted"/>